<dbReference type="SUPFAM" id="SSF50249">
    <property type="entry name" value="Nucleic acid-binding proteins"/>
    <property type="match status" value="1"/>
</dbReference>
<evidence type="ECO:0000313" key="1">
    <source>
        <dbReference type="EMBL" id="KAG5171777.1"/>
    </source>
</evidence>
<proteinExistence type="predicted"/>
<name>A0A8H7Y3H2_PSICU</name>
<comment type="caution">
    <text evidence="1">The sequence shown here is derived from an EMBL/GenBank/DDBJ whole genome shotgun (WGS) entry which is preliminary data.</text>
</comment>
<accession>A0A8H7Y3H2</accession>
<gene>
    <name evidence="1" type="ORF">JR316_003865</name>
</gene>
<protein>
    <submittedName>
        <fullName evidence="1">Uncharacterized protein</fullName>
    </submittedName>
</protein>
<dbReference type="AlphaFoldDB" id="A0A8H7Y3H2"/>
<dbReference type="Gene3D" id="2.40.50.140">
    <property type="entry name" value="Nucleic acid-binding proteins"/>
    <property type="match status" value="1"/>
</dbReference>
<dbReference type="InterPro" id="IPR012340">
    <property type="entry name" value="NA-bd_OB-fold"/>
</dbReference>
<organism evidence="1">
    <name type="scientific">Psilocybe cubensis</name>
    <name type="common">Psychedelic mushroom</name>
    <name type="synonym">Stropharia cubensis</name>
    <dbReference type="NCBI Taxonomy" id="181762"/>
    <lineage>
        <taxon>Eukaryota</taxon>
        <taxon>Fungi</taxon>
        <taxon>Dikarya</taxon>
        <taxon>Basidiomycota</taxon>
        <taxon>Agaricomycotina</taxon>
        <taxon>Agaricomycetes</taxon>
        <taxon>Agaricomycetidae</taxon>
        <taxon>Agaricales</taxon>
        <taxon>Agaricineae</taxon>
        <taxon>Strophariaceae</taxon>
        <taxon>Psilocybe</taxon>
    </lineage>
</organism>
<dbReference type="EMBL" id="JAFIQS010000003">
    <property type="protein sequence ID" value="KAG5171777.1"/>
    <property type="molecule type" value="Genomic_DNA"/>
</dbReference>
<sequence>MPVPLAVGYSFSNSESRWDESQISNEEETVRRVTIRQLWNALRTSEKHHTQCTLDGVNLKKIILIANLQHSGLAPSEWHILDDGTGRIKAFIGKNKDPTYVYDKFEYVRVVGTLEFGVRGEKRSLSVFNMAPVHDPYEVYYHINHAMVDTMICERGSPPYNLIPDTHGQDIESLSQAFQNTSFSDVTEPHMAQQSVQEPNRQYDRVPFRSLLERDIIALIDRANLVYLEDLVMFIRQSCPTVDSAALKEAIQYLLSENLIEAGEDSGRDYFQLGERITGRN</sequence>
<reference evidence="1" key="1">
    <citation type="submission" date="2021-02" db="EMBL/GenBank/DDBJ databases">
        <title>Psilocybe cubensis genome.</title>
        <authorList>
            <person name="Mckernan K.J."/>
            <person name="Crawford S."/>
            <person name="Trippe A."/>
            <person name="Kane L.T."/>
            <person name="Mclaughlin S."/>
        </authorList>
    </citation>
    <scope>NUCLEOTIDE SEQUENCE [LARGE SCALE GENOMIC DNA]</scope>
    <source>
        <strain evidence="1">MGC-MH-2018</strain>
    </source>
</reference>